<feature type="compositionally biased region" description="Basic and acidic residues" evidence="1">
    <location>
        <begin position="115"/>
        <end position="129"/>
    </location>
</feature>
<feature type="region of interest" description="Disordered" evidence="1">
    <location>
        <begin position="378"/>
        <end position="408"/>
    </location>
</feature>
<proteinExistence type="predicted"/>
<organism evidence="2 3">
    <name type="scientific">Galerina marginata (strain CBS 339.88)</name>
    <dbReference type="NCBI Taxonomy" id="685588"/>
    <lineage>
        <taxon>Eukaryota</taxon>
        <taxon>Fungi</taxon>
        <taxon>Dikarya</taxon>
        <taxon>Basidiomycota</taxon>
        <taxon>Agaricomycotina</taxon>
        <taxon>Agaricomycetes</taxon>
        <taxon>Agaricomycetidae</taxon>
        <taxon>Agaricales</taxon>
        <taxon>Agaricineae</taxon>
        <taxon>Strophariaceae</taxon>
        <taxon>Galerina</taxon>
    </lineage>
</organism>
<feature type="compositionally biased region" description="Low complexity" evidence="1">
    <location>
        <begin position="299"/>
        <end position="316"/>
    </location>
</feature>
<dbReference type="STRING" id="685588.A0A067SRS9"/>
<feature type="compositionally biased region" description="Pro residues" evidence="1">
    <location>
        <begin position="288"/>
        <end position="298"/>
    </location>
</feature>
<gene>
    <name evidence="2" type="ORF">GALMADRAFT_764828</name>
</gene>
<feature type="region of interest" description="Disordered" evidence="1">
    <location>
        <begin position="66"/>
        <end position="130"/>
    </location>
</feature>
<feature type="compositionally biased region" description="Basic and acidic residues" evidence="1">
    <location>
        <begin position="523"/>
        <end position="532"/>
    </location>
</feature>
<feature type="compositionally biased region" description="Low complexity" evidence="1">
    <location>
        <begin position="579"/>
        <end position="601"/>
    </location>
</feature>
<dbReference type="OrthoDB" id="3070249at2759"/>
<feature type="region of interest" description="Disordered" evidence="1">
    <location>
        <begin position="672"/>
        <end position="692"/>
    </location>
</feature>
<sequence length="692" mass="73152">MQSRKRTRHSCSTENCYNLLTPGVRWRTCEECRNADRIRKMEVRAEVKAVENVLWKELAQQMSAARRAGEEGAGTGVPDGGAPVASGSGSGAANAPEVSPSTSMDIYADADADGDSEHGDDENREKERAPVAVAVVDTYPTQLPTWRTKKAPSTSTEPIFNSLTKEDYEKPAKPPLQASGFSKFRVELPPSAPGAPTSSLLMSDPLAFKGFKPTTTTAAIGRILASNPGISVDVFTNLLDAQKSKVSTTTSSPASGPQLRATAPVAKPVPTPTIPTSEPFVYKAPVKKAPPVPVPAPAPASEENATTPSASASTSNKGKRKATTQKEPETSTSTAPARTTPASASAPPPTSYGPYGYPPSYPYYPYYMPPYPMSPYAYPPPTSIPPESAKKGSSSSPAASSSSTPAAPSYYPYPYPPQPYGFPPPPPTGYPYLPPRYTTAAYGQATSQQPYPGQPPYSGQQAYPGFAAPTSGYPYYLPPPASSVSAPIAIATPAVLPNGTGVKPVKPPSGKNPSSEFSYYRPKVTEEEGADKPRKRRKVDTDFLEKYKAQTQAISLSLAKDAEKLATTSAVPPLPPALSTPVVTSAPAVASTAPSSAPPTSSKEETTEPIQPQASESAQPSGRPCATKTCHRKIPVAVGGTICEKCKLRFKKHQAKTKQKFKLEPRKFVLGKEANGKMEDSQDGVDGEPVVS</sequence>
<evidence type="ECO:0000313" key="3">
    <source>
        <dbReference type="Proteomes" id="UP000027222"/>
    </source>
</evidence>
<protein>
    <submittedName>
        <fullName evidence="2">Uncharacterized protein</fullName>
    </submittedName>
</protein>
<feature type="compositionally biased region" description="Low complexity" evidence="1">
    <location>
        <begin position="330"/>
        <end position="345"/>
    </location>
</feature>
<feature type="region of interest" description="Disordered" evidence="1">
    <location>
        <begin position="247"/>
        <end position="352"/>
    </location>
</feature>
<dbReference type="HOGENOM" id="CLU_397965_0_0_1"/>
<dbReference type="Proteomes" id="UP000027222">
    <property type="component" value="Unassembled WGS sequence"/>
</dbReference>
<feature type="region of interest" description="Disordered" evidence="1">
    <location>
        <begin position="422"/>
        <end position="463"/>
    </location>
</feature>
<name>A0A067SRS9_GALM3</name>
<feature type="compositionally biased region" description="Low complexity" evidence="1">
    <location>
        <begin position="385"/>
        <end position="408"/>
    </location>
</feature>
<dbReference type="AlphaFoldDB" id="A0A067SRS9"/>
<feature type="compositionally biased region" description="Low complexity" evidence="1">
    <location>
        <begin position="80"/>
        <end position="96"/>
    </location>
</feature>
<feature type="region of interest" description="Disordered" evidence="1">
    <location>
        <begin position="496"/>
        <end position="539"/>
    </location>
</feature>
<accession>A0A067SRS9</accession>
<feature type="compositionally biased region" description="Pro residues" evidence="1">
    <location>
        <begin position="422"/>
        <end position="434"/>
    </location>
</feature>
<reference evidence="3" key="1">
    <citation type="journal article" date="2014" name="Proc. Natl. Acad. Sci. U.S.A.">
        <title>Extensive sampling of basidiomycete genomes demonstrates inadequacy of the white-rot/brown-rot paradigm for wood decay fungi.</title>
        <authorList>
            <person name="Riley R."/>
            <person name="Salamov A.A."/>
            <person name="Brown D.W."/>
            <person name="Nagy L.G."/>
            <person name="Floudas D."/>
            <person name="Held B.W."/>
            <person name="Levasseur A."/>
            <person name="Lombard V."/>
            <person name="Morin E."/>
            <person name="Otillar R."/>
            <person name="Lindquist E.A."/>
            <person name="Sun H."/>
            <person name="LaButti K.M."/>
            <person name="Schmutz J."/>
            <person name="Jabbour D."/>
            <person name="Luo H."/>
            <person name="Baker S.E."/>
            <person name="Pisabarro A.G."/>
            <person name="Walton J.D."/>
            <person name="Blanchette R.A."/>
            <person name="Henrissat B."/>
            <person name="Martin F."/>
            <person name="Cullen D."/>
            <person name="Hibbett D.S."/>
            <person name="Grigoriev I.V."/>
        </authorList>
    </citation>
    <scope>NUCLEOTIDE SEQUENCE [LARGE SCALE GENOMIC DNA]</scope>
    <source>
        <strain evidence="3">CBS 339.88</strain>
    </source>
</reference>
<evidence type="ECO:0000313" key="2">
    <source>
        <dbReference type="EMBL" id="KDR72757.1"/>
    </source>
</evidence>
<dbReference type="EMBL" id="KL142388">
    <property type="protein sequence ID" value="KDR72757.1"/>
    <property type="molecule type" value="Genomic_DNA"/>
</dbReference>
<feature type="compositionally biased region" description="Polar residues" evidence="1">
    <location>
        <begin position="608"/>
        <end position="620"/>
    </location>
</feature>
<feature type="region of interest" description="Disordered" evidence="1">
    <location>
        <begin position="565"/>
        <end position="630"/>
    </location>
</feature>
<keyword evidence="3" id="KW-1185">Reference proteome</keyword>
<feature type="compositionally biased region" description="Low complexity" evidence="1">
    <location>
        <begin position="447"/>
        <end position="463"/>
    </location>
</feature>
<evidence type="ECO:0000256" key="1">
    <source>
        <dbReference type="SAM" id="MobiDB-lite"/>
    </source>
</evidence>